<keyword evidence="3" id="KW-1185">Reference proteome</keyword>
<keyword evidence="1" id="KW-0472">Membrane</keyword>
<organism evidence="2 3">
    <name type="scientific">Brachionus plicatilis</name>
    <name type="common">Marine rotifer</name>
    <name type="synonym">Brachionus muelleri</name>
    <dbReference type="NCBI Taxonomy" id="10195"/>
    <lineage>
        <taxon>Eukaryota</taxon>
        <taxon>Metazoa</taxon>
        <taxon>Spiralia</taxon>
        <taxon>Gnathifera</taxon>
        <taxon>Rotifera</taxon>
        <taxon>Eurotatoria</taxon>
        <taxon>Monogononta</taxon>
        <taxon>Pseudotrocha</taxon>
        <taxon>Ploima</taxon>
        <taxon>Brachionidae</taxon>
        <taxon>Brachionus</taxon>
    </lineage>
</organism>
<evidence type="ECO:0000313" key="3">
    <source>
        <dbReference type="Proteomes" id="UP000276133"/>
    </source>
</evidence>
<dbReference type="EMBL" id="REGN01002414">
    <property type="protein sequence ID" value="RNA28235.1"/>
    <property type="molecule type" value="Genomic_DNA"/>
</dbReference>
<feature type="transmembrane region" description="Helical" evidence="1">
    <location>
        <begin position="16"/>
        <end position="38"/>
    </location>
</feature>
<keyword evidence="1" id="KW-1133">Transmembrane helix</keyword>
<dbReference type="Proteomes" id="UP000276133">
    <property type="component" value="Unassembled WGS sequence"/>
</dbReference>
<evidence type="ECO:0000313" key="2">
    <source>
        <dbReference type="EMBL" id="RNA28235.1"/>
    </source>
</evidence>
<dbReference type="AlphaFoldDB" id="A0A3M7RY12"/>
<gene>
    <name evidence="2" type="ORF">BpHYR1_000016</name>
</gene>
<evidence type="ECO:0000256" key="1">
    <source>
        <dbReference type="SAM" id="Phobius"/>
    </source>
</evidence>
<keyword evidence="1" id="KW-0812">Transmembrane</keyword>
<accession>A0A3M7RY12</accession>
<name>A0A3M7RY12_BRAPC</name>
<comment type="caution">
    <text evidence="2">The sequence shown here is derived from an EMBL/GenBank/DDBJ whole genome shotgun (WGS) entry which is preliminary data.</text>
</comment>
<proteinExistence type="predicted"/>
<sequence length="135" mass="15757">MVSNCLESEILPKKKVYYLVITGFLTLLLFKLFVVVDLHNVLKANTQKSMYTCLSYHHRKGVIRQSIQGLFNLYQNIENYLNTNFVKIGLKIGNKNNRKLTIDSLSIFKEVMSMQTECFHLEIVRVYILTNFCVI</sequence>
<reference evidence="2 3" key="1">
    <citation type="journal article" date="2018" name="Sci. Rep.">
        <title>Genomic signatures of local adaptation to the degree of environmental predictability in rotifers.</title>
        <authorList>
            <person name="Franch-Gras L."/>
            <person name="Hahn C."/>
            <person name="Garcia-Roger E.M."/>
            <person name="Carmona M.J."/>
            <person name="Serra M."/>
            <person name="Gomez A."/>
        </authorList>
    </citation>
    <scope>NUCLEOTIDE SEQUENCE [LARGE SCALE GENOMIC DNA]</scope>
    <source>
        <strain evidence="2">HYR1</strain>
    </source>
</reference>
<protein>
    <submittedName>
        <fullName evidence="2">Uncharacterized protein</fullName>
    </submittedName>
</protein>